<dbReference type="EMBL" id="HBGG01016525">
    <property type="protein sequence ID" value="CAD9206248.1"/>
    <property type="molecule type" value="Transcribed_RNA"/>
</dbReference>
<evidence type="ECO:0000313" key="1">
    <source>
        <dbReference type="EMBL" id="CAD9206248.1"/>
    </source>
</evidence>
<protein>
    <submittedName>
        <fullName evidence="1">Uncharacterized protein</fullName>
    </submittedName>
</protein>
<name>A0A7S1SRZ7_9CHLO</name>
<gene>
    <name evidence="1" type="ORF">TCHU04912_LOCUS8484</name>
</gene>
<organism evidence="1">
    <name type="scientific">Tetraselmis chuii</name>
    <dbReference type="NCBI Taxonomy" id="63592"/>
    <lineage>
        <taxon>Eukaryota</taxon>
        <taxon>Viridiplantae</taxon>
        <taxon>Chlorophyta</taxon>
        <taxon>core chlorophytes</taxon>
        <taxon>Chlorodendrophyceae</taxon>
        <taxon>Chlorodendrales</taxon>
        <taxon>Chlorodendraceae</taxon>
        <taxon>Tetraselmis</taxon>
    </lineage>
</organism>
<dbReference type="AlphaFoldDB" id="A0A7S1SRZ7"/>
<reference evidence="1" key="1">
    <citation type="submission" date="2021-01" db="EMBL/GenBank/DDBJ databases">
        <authorList>
            <person name="Corre E."/>
            <person name="Pelletier E."/>
            <person name="Niang G."/>
            <person name="Scheremetjew M."/>
            <person name="Finn R."/>
            <person name="Kale V."/>
            <person name="Holt S."/>
            <person name="Cochrane G."/>
            <person name="Meng A."/>
            <person name="Brown T."/>
            <person name="Cohen L."/>
        </authorList>
    </citation>
    <scope>NUCLEOTIDE SEQUENCE</scope>
    <source>
        <strain evidence="1">PLY429</strain>
    </source>
</reference>
<proteinExistence type="predicted"/>
<accession>A0A7S1SRZ7</accession>
<sequence length="230" mass="25297">MARGLSLKGLVQVASAGKAAISLAGALLPEDPTWTIAIVGAGLTVGYFFVRSKEVNAVERQETIQDIVLSSAGHFYPRDKLADFVRFFLDHPYSGKSLLVAGPKDSGTTLLVCNLLDKCTTPLDHTYGLRECHERHVLRTSSRVAIRARCFVGVAGLVSNLKHNFVSTKLEAVISFIQSLFGAFQGGSISMEEMRELRDREHMDFDDPALLHELKTCAKVCMSRAQPLRF</sequence>